<dbReference type="EMBL" id="HG793138">
    <property type="protein sequence ID" value="CRL21372.1"/>
    <property type="molecule type" value="Genomic_DNA"/>
</dbReference>
<dbReference type="AlphaFoldDB" id="A0A0G4P4Z8"/>
<dbReference type="InterPro" id="IPR036291">
    <property type="entry name" value="NAD(P)-bd_dom_sf"/>
</dbReference>
<proteinExistence type="predicted"/>
<name>A0A0G4P4Z8_PENC3</name>
<dbReference type="InterPro" id="IPR002347">
    <property type="entry name" value="SDR_fam"/>
</dbReference>
<dbReference type="SUPFAM" id="SSF51735">
    <property type="entry name" value="NAD(P)-binding Rossmann-fold domains"/>
    <property type="match status" value="1"/>
</dbReference>
<dbReference type="Pfam" id="PF00106">
    <property type="entry name" value="adh_short"/>
    <property type="match status" value="1"/>
</dbReference>
<organism evidence="1 2">
    <name type="scientific">Penicillium camemberti (strain FM 013)</name>
    <dbReference type="NCBI Taxonomy" id="1429867"/>
    <lineage>
        <taxon>Eukaryota</taxon>
        <taxon>Fungi</taxon>
        <taxon>Dikarya</taxon>
        <taxon>Ascomycota</taxon>
        <taxon>Pezizomycotina</taxon>
        <taxon>Eurotiomycetes</taxon>
        <taxon>Eurotiomycetidae</taxon>
        <taxon>Eurotiales</taxon>
        <taxon>Aspergillaceae</taxon>
        <taxon>Penicillium</taxon>
    </lineage>
</organism>
<dbReference type="PANTHER" id="PTHR45458">
    <property type="entry name" value="SHORT-CHAIN DEHYDROGENASE/REDUCTASE SDR"/>
    <property type="match status" value="1"/>
</dbReference>
<evidence type="ECO:0000313" key="2">
    <source>
        <dbReference type="Proteomes" id="UP000053732"/>
    </source>
</evidence>
<gene>
    <name evidence="1" type="ORF">PCAMFM013_S005g000536</name>
</gene>
<dbReference type="Gene3D" id="3.40.50.720">
    <property type="entry name" value="NAD(P)-binding Rossmann-like Domain"/>
    <property type="match status" value="1"/>
</dbReference>
<evidence type="ECO:0000313" key="1">
    <source>
        <dbReference type="EMBL" id="CRL21372.1"/>
    </source>
</evidence>
<dbReference type="InterPro" id="IPR052184">
    <property type="entry name" value="SDR_enzymes"/>
</dbReference>
<dbReference type="Proteomes" id="UP000053732">
    <property type="component" value="Unassembled WGS sequence"/>
</dbReference>
<accession>A0A0G4P4Z8</accession>
<dbReference type="CDD" id="cd05325">
    <property type="entry name" value="carb_red_sniffer_like_SDR_c"/>
    <property type="match status" value="1"/>
</dbReference>
<dbReference type="PANTHER" id="PTHR45458:SF1">
    <property type="entry name" value="SHORT CHAIN DEHYDROGENASE"/>
    <property type="match status" value="1"/>
</dbReference>
<reference evidence="1 2" key="1">
    <citation type="journal article" date="2014" name="Nat. Commun.">
        <title>Multiple recent horizontal transfers of a large genomic region in cheese making fungi.</title>
        <authorList>
            <person name="Cheeseman K."/>
            <person name="Ropars J."/>
            <person name="Renault P."/>
            <person name="Dupont J."/>
            <person name="Gouzy J."/>
            <person name="Branca A."/>
            <person name="Abraham A.L."/>
            <person name="Ceppi M."/>
            <person name="Conseiller E."/>
            <person name="Debuchy R."/>
            <person name="Malagnac F."/>
            <person name="Goarin A."/>
            <person name="Silar P."/>
            <person name="Lacoste S."/>
            <person name="Sallet E."/>
            <person name="Bensimon A."/>
            <person name="Giraud T."/>
            <person name="Brygoo Y."/>
        </authorList>
    </citation>
    <scope>NUCLEOTIDE SEQUENCE [LARGE SCALE GENOMIC DNA]</scope>
    <source>
        <strain evidence="2">FM 013</strain>
    </source>
</reference>
<dbReference type="PRINTS" id="PR00081">
    <property type="entry name" value="GDHRDH"/>
</dbReference>
<protein>
    <submittedName>
        <fullName evidence="1">Short-chain dehydrogenase/reductase SDR</fullName>
    </submittedName>
</protein>
<keyword evidence="2" id="KW-1185">Reference proteome</keyword>
<dbReference type="GO" id="GO:0016616">
    <property type="term" value="F:oxidoreductase activity, acting on the CH-OH group of donors, NAD or NADP as acceptor"/>
    <property type="evidence" value="ECO:0007669"/>
    <property type="project" value="TreeGrafter"/>
</dbReference>
<sequence>MTSPITLVIGASRGIGLELVKQISQDPSQQVIGSVRKPTDLGTAPNIKSIVLDQADRSSVKAAATQVPELDTLIINAAIGDDEKVLTTSDERLAEYSNVNVGGPLRVVQEFLPALLARQTRRIIVISSQSGSLETQINVVGGFSGPYSISKAAVNMVVVQLHNELRDQKFTLQAIHPGWVATDMGGVTGPGGMPIPQSVEGVLKRVNEVTHEDSPRFVSWDGSVVKW</sequence>